<dbReference type="KEGG" id="bsan:CHH28_09060"/>
<proteinExistence type="predicted"/>
<dbReference type="GO" id="GO:0016779">
    <property type="term" value="F:nucleotidyltransferase activity"/>
    <property type="evidence" value="ECO:0007669"/>
    <property type="project" value="UniProtKB-ARBA"/>
</dbReference>
<gene>
    <name evidence="3" type="ORF">CHH28_09060</name>
</gene>
<protein>
    <submittedName>
        <fullName evidence="3">Molybdopterin-guanine dinucleotide biosynthesis protein MobA</fullName>
    </submittedName>
</protein>
<dbReference type="AlphaFoldDB" id="A0A222FJ99"/>
<dbReference type="Pfam" id="PF12804">
    <property type="entry name" value="NTP_transf_3"/>
    <property type="match status" value="1"/>
</dbReference>
<dbReference type="Gene3D" id="3.90.550.10">
    <property type="entry name" value="Spore Coat Polysaccharide Biosynthesis Protein SpsA, Chain A"/>
    <property type="match status" value="1"/>
</dbReference>
<keyword evidence="4" id="KW-1185">Reference proteome</keyword>
<dbReference type="PANTHER" id="PTHR43777:SF1">
    <property type="entry name" value="MOLYBDENUM COFACTOR CYTIDYLYLTRANSFERASE"/>
    <property type="match status" value="1"/>
</dbReference>
<evidence type="ECO:0000313" key="3">
    <source>
        <dbReference type="EMBL" id="ASP38819.1"/>
    </source>
</evidence>
<feature type="domain" description="MobA-like NTP transferase" evidence="2">
    <location>
        <begin position="6"/>
        <end position="161"/>
    </location>
</feature>
<evidence type="ECO:0000256" key="1">
    <source>
        <dbReference type="ARBA" id="ARBA00022842"/>
    </source>
</evidence>
<accession>A0A222FJ99</accession>
<dbReference type="EMBL" id="CP022530">
    <property type="protein sequence ID" value="ASP38819.1"/>
    <property type="molecule type" value="Genomic_DNA"/>
</dbReference>
<evidence type="ECO:0000259" key="2">
    <source>
        <dbReference type="Pfam" id="PF12804"/>
    </source>
</evidence>
<evidence type="ECO:0000313" key="4">
    <source>
        <dbReference type="Proteomes" id="UP000202440"/>
    </source>
</evidence>
<organism evidence="3 4">
    <name type="scientific">Bacterioplanes sanyensis</name>
    <dbReference type="NCBI Taxonomy" id="1249553"/>
    <lineage>
        <taxon>Bacteria</taxon>
        <taxon>Pseudomonadati</taxon>
        <taxon>Pseudomonadota</taxon>
        <taxon>Gammaproteobacteria</taxon>
        <taxon>Oceanospirillales</taxon>
        <taxon>Oceanospirillaceae</taxon>
        <taxon>Bacterioplanes</taxon>
    </lineage>
</organism>
<reference evidence="3 4" key="1">
    <citation type="submission" date="2017-07" db="EMBL/GenBank/DDBJ databases">
        <title>Annotated genome sequence of Bacterioplanes sanyensis isolated from Red Sea.</title>
        <authorList>
            <person name="Rehman Z.U."/>
        </authorList>
    </citation>
    <scope>NUCLEOTIDE SEQUENCE [LARGE SCALE GENOMIC DNA]</scope>
    <source>
        <strain evidence="3 4">NV9</strain>
    </source>
</reference>
<dbReference type="InterPro" id="IPR025877">
    <property type="entry name" value="MobA-like_NTP_Trfase"/>
</dbReference>
<name>A0A222FJ99_9GAMM</name>
<dbReference type="OrthoDB" id="5298023at2"/>
<dbReference type="SUPFAM" id="SSF53448">
    <property type="entry name" value="Nucleotide-diphospho-sugar transferases"/>
    <property type="match status" value="1"/>
</dbReference>
<dbReference type="RefSeq" id="WP_094060005.1">
    <property type="nucleotide sequence ID" value="NZ_CP022530.1"/>
</dbReference>
<dbReference type="CDD" id="cd04182">
    <property type="entry name" value="GT_2_like_f"/>
    <property type="match status" value="1"/>
</dbReference>
<sequence>MNTTVLLLAAGSSRRFGGDKRLARLPCGSSVLQRTVATIRQSGLSCFVVLADGDEAIGAQLTAQQIHWDMCPDAHLGMGHSLAFGVQACRQASGWLIALADMPYIHASTYLHVAQQLQQHNIVVPMYQHQRGHPVGFSQRHAKALLQCHGDQGARHLMQQYAVHYLPTDDAGILTDIDRPTDIMSAPIKR</sequence>
<dbReference type="InterPro" id="IPR029044">
    <property type="entry name" value="Nucleotide-diphossugar_trans"/>
</dbReference>
<keyword evidence="1" id="KW-0460">Magnesium</keyword>
<dbReference type="PANTHER" id="PTHR43777">
    <property type="entry name" value="MOLYBDENUM COFACTOR CYTIDYLYLTRANSFERASE"/>
    <property type="match status" value="1"/>
</dbReference>
<dbReference type="Proteomes" id="UP000202440">
    <property type="component" value="Chromosome"/>
</dbReference>